<dbReference type="Gene3D" id="3.40.50.720">
    <property type="entry name" value="NAD(P)-binding Rossmann-like Domain"/>
    <property type="match status" value="1"/>
</dbReference>
<dbReference type="PIRSF" id="PIRSF000362">
    <property type="entry name" value="FNR"/>
    <property type="match status" value="1"/>
</dbReference>
<feature type="binding site" evidence="9">
    <location>
        <position position="414"/>
    </location>
    <ligand>
        <name>FAD</name>
        <dbReference type="ChEBI" id="CHEBI:57692"/>
    </ligand>
</feature>
<organism evidence="12 13">
    <name type="scientific">Tilletiopsis washingtonensis</name>
    <dbReference type="NCBI Taxonomy" id="58919"/>
    <lineage>
        <taxon>Eukaryota</taxon>
        <taxon>Fungi</taxon>
        <taxon>Dikarya</taxon>
        <taxon>Basidiomycota</taxon>
        <taxon>Ustilaginomycotina</taxon>
        <taxon>Exobasidiomycetes</taxon>
        <taxon>Entylomatales</taxon>
        <taxon>Entylomatales incertae sedis</taxon>
        <taxon>Tilletiopsis</taxon>
    </lineage>
</organism>
<protein>
    <recommendedName>
        <fullName evidence="8">NADPH:adrenodoxin oxidoreductase, mitochondrial</fullName>
        <ecNumber evidence="8">1.18.1.6</ecNumber>
    </recommendedName>
</protein>
<sequence>MSLRVAVVGSGPSAFYAAARLLGSSANVQVDMYERLPTPHGLVRWGVAPDHPDVKNVEHRFAEVARDPRFRFFGNVNVVAAHAEASTSAQQLDYPHALPLPLASLKQHYSALLLAYGSTLARPLGVPGAAPGELSGVHSSLDFVHWYNGHPTAHDAALLARAPWRRVDLSSTRNVAVIGAGNVALDVARLILRAPTALDPSSPSTSSGAKGLAALRTSDIPEPVLEHLSRARVEHVGIFARRGAAQLACTTKELREMLTLPGSRFRAIAEQDLAVAKEDLKALEAAAASDPERATEARVRKRMLALLEKHSNEAMPLEQGTPSWGFNFFHRPQELRPASSDAARVGSARWQVGKSETSETPADTVVSSVGYLGAPLAGSELASDAAMPWDASRGVVPNEGGRVRGMPGMYVSGWLARGPVGVIASTMFDANSVADLLLADWAAQSEHSAARGLLQDVPAPADGVPHELRAPTKPVVSWAGWERLDREELRRGKELGKLREKVLSVEEMLQIAA</sequence>
<comment type="cofactor">
    <cofactor evidence="1 8 9">
        <name>FAD</name>
        <dbReference type="ChEBI" id="CHEBI:57692"/>
    </cofactor>
</comment>
<dbReference type="Proteomes" id="UP000245946">
    <property type="component" value="Unassembled WGS sequence"/>
</dbReference>
<accession>A0A316Z3A9</accession>
<keyword evidence="13" id="KW-1185">Reference proteome</keyword>
<evidence type="ECO:0000259" key="11">
    <source>
        <dbReference type="Pfam" id="PF07992"/>
    </source>
</evidence>
<dbReference type="InterPro" id="IPR021163">
    <property type="entry name" value="Ferredox_Rdtase_adrenod"/>
</dbReference>
<feature type="binding site" evidence="10">
    <location>
        <position position="253"/>
    </location>
    <ligand>
        <name>NADP(+)</name>
        <dbReference type="ChEBI" id="CHEBI:58349"/>
    </ligand>
</feature>
<evidence type="ECO:0000256" key="3">
    <source>
        <dbReference type="ARBA" id="ARBA00022630"/>
    </source>
</evidence>
<feature type="binding site" evidence="10">
    <location>
        <begin position="241"/>
        <end position="242"/>
    </location>
    <ligand>
        <name>NADP(+)</name>
        <dbReference type="ChEBI" id="CHEBI:58349"/>
    </ligand>
</feature>
<evidence type="ECO:0000256" key="1">
    <source>
        <dbReference type="ARBA" id="ARBA00001974"/>
    </source>
</evidence>
<dbReference type="Pfam" id="PF07992">
    <property type="entry name" value="Pyr_redox_2"/>
    <property type="match status" value="1"/>
</dbReference>
<proteinExistence type="inferred from homology"/>
<evidence type="ECO:0000256" key="8">
    <source>
        <dbReference type="PIRNR" id="PIRNR000362"/>
    </source>
</evidence>
<keyword evidence="3 8" id="KW-0285">Flavoprotein</keyword>
<feature type="binding site" evidence="10">
    <location>
        <position position="421"/>
    </location>
    <ligand>
        <name>NADP(+)</name>
        <dbReference type="ChEBI" id="CHEBI:58349"/>
    </ligand>
</feature>
<gene>
    <name evidence="12" type="ORF">FA09DRAFT_331621</name>
</gene>
<evidence type="ECO:0000256" key="5">
    <source>
        <dbReference type="ARBA" id="ARBA00022857"/>
    </source>
</evidence>
<dbReference type="SUPFAM" id="SSF51971">
    <property type="entry name" value="Nucleotide-binding domain"/>
    <property type="match status" value="1"/>
</dbReference>
<dbReference type="GO" id="GO:0005739">
    <property type="term" value="C:mitochondrion"/>
    <property type="evidence" value="ECO:0007669"/>
    <property type="project" value="UniProtKB-SubCell"/>
</dbReference>
<comment type="catalytic activity">
    <reaction evidence="7 8">
        <text>2 reduced [adrenodoxin] + NADP(+) + H(+) = 2 oxidized [adrenodoxin] + NADPH</text>
        <dbReference type="Rhea" id="RHEA:42312"/>
        <dbReference type="Rhea" id="RHEA-COMP:9998"/>
        <dbReference type="Rhea" id="RHEA-COMP:9999"/>
        <dbReference type="ChEBI" id="CHEBI:15378"/>
        <dbReference type="ChEBI" id="CHEBI:33737"/>
        <dbReference type="ChEBI" id="CHEBI:33738"/>
        <dbReference type="ChEBI" id="CHEBI:57783"/>
        <dbReference type="ChEBI" id="CHEBI:58349"/>
        <dbReference type="EC" id="1.18.1.6"/>
    </reaction>
</comment>
<name>A0A316Z3A9_9BASI</name>
<reference evidence="12 13" key="1">
    <citation type="journal article" date="2018" name="Mol. Biol. Evol.">
        <title>Broad Genomic Sampling Reveals a Smut Pathogenic Ancestry of the Fungal Clade Ustilaginomycotina.</title>
        <authorList>
            <person name="Kijpornyongpan T."/>
            <person name="Mondo S.J."/>
            <person name="Barry K."/>
            <person name="Sandor L."/>
            <person name="Lee J."/>
            <person name="Lipzen A."/>
            <person name="Pangilinan J."/>
            <person name="LaButti K."/>
            <person name="Hainaut M."/>
            <person name="Henrissat B."/>
            <person name="Grigoriev I.V."/>
            <person name="Spatafora J.W."/>
            <person name="Aime M.C."/>
        </authorList>
    </citation>
    <scope>NUCLEOTIDE SEQUENCE [LARGE SCALE GENOMIC DNA]</scope>
    <source>
        <strain evidence="12 13">MCA 4186</strain>
    </source>
</reference>
<evidence type="ECO:0000313" key="12">
    <source>
        <dbReference type="EMBL" id="PWN96031.1"/>
    </source>
</evidence>
<dbReference type="GO" id="GO:0016491">
    <property type="term" value="F:oxidoreductase activity"/>
    <property type="evidence" value="ECO:0007669"/>
    <property type="project" value="UniProtKB-KW"/>
</dbReference>
<keyword evidence="6 8" id="KW-0560">Oxidoreductase</keyword>
<comment type="similarity">
    <text evidence="2 8">Belongs to the ferredoxin--NADP reductase type 1 family.</text>
</comment>
<feature type="binding site" evidence="9">
    <location>
        <begin position="421"/>
        <end position="423"/>
    </location>
    <ligand>
        <name>FAD</name>
        <dbReference type="ChEBI" id="CHEBI:57692"/>
    </ligand>
</feature>
<dbReference type="AlphaFoldDB" id="A0A316Z3A9"/>
<keyword evidence="4 8" id="KW-0274">FAD</keyword>
<evidence type="ECO:0000256" key="2">
    <source>
        <dbReference type="ARBA" id="ARBA00008312"/>
    </source>
</evidence>
<keyword evidence="5 8" id="KW-0521">NADP</keyword>
<dbReference type="EMBL" id="KZ819301">
    <property type="protein sequence ID" value="PWN96031.1"/>
    <property type="molecule type" value="Genomic_DNA"/>
</dbReference>
<evidence type="ECO:0000256" key="9">
    <source>
        <dbReference type="PIRSR" id="PIRSR000362-1"/>
    </source>
</evidence>
<feature type="binding site" evidence="9">
    <location>
        <position position="42"/>
    </location>
    <ligand>
        <name>FAD</name>
        <dbReference type="ChEBI" id="CHEBI:57692"/>
    </ligand>
</feature>
<dbReference type="InterPro" id="IPR023753">
    <property type="entry name" value="FAD/NAD-binding_dom"/>
</dbReference>
<evidence type="ECO:0000256" key="10">
    <source>
        <dbReference type="PIRSR" id="PIRSR000362-2"/>
    </source>
</evidence>
<feature type="domain" description="FAD/NAD(P)-binding" evidence="11">
    <location>
        <begin position="4"/>
        <end position="191"/>
    </location>
</feature>
<dbReference type="InterPro" id="IPR055275">
    <property type="entry name" value="Ferredox_Rdtase"/>
</dbReference>
<evidence type="ECO:0000256" key="6">
    <source>
        <dbReference type="ARBA" id="ARBA00023002"/>
    </source>
</evidence>
<dbReference type="PANTHER" id="PTHR48467:SF1">
    <property type="entry name" value="GLUTAMATE SYNTHASE 1 [NADH], CHLOROPLASTIC-LIKE"/>
    <property type="match status" value="1"/>
</dbReference>
<evidence type="ECO:0000256" key="4">
    <source>
        <dbReference type="ARBA" id="ARBA00022827"/>
    </source>
</evidence>
<dbReference type="OrthoDB" id="333024at2759"/>
<evidence type="ECO:0000256" key="7">
    <source>
        <dbReference type="ARBA" id="ARBA00048933"/>
    </source>
</evidence>
<dbReference type="GeneID" id="37270647"/>
<feature type="binding site" evidence="9">
    <location>
        <position position="13"/>
    </location>
    <ligand>
        <name>FAD</name>
        <dbReference type="ChEBI" id="CHEBI:57692"/>
    </ligand>
</feature>
<dbReference type="Gene3D" id="3.50.50.60">
    <property type="entry name" value="FAD/NAD(P)-binding domain"/>
    <property type="match status" value="1"/>
</dbReference>
<dbReference type="EC" id="1.18.1.6" evidence="8"/>
<feature type="binding site" evidence="9">
    <location>
        <position position="34"/>
    </location>
    <ligand>
        <name>FAD</name>
        <dbReference type="ChEBI" id="CHEBI:57692"/>
    </ligand>
</feature>
<comment type="subcellular location">
    <subcellularLocation>
        <location evidence="8">Mitochondrion</location>
    </subcellularLocation>
</comment>
<dbReference type="STRING" id="58919.A0A316Z3A9"/>
<dbReference type="PRINTS" id="PR00419">
    <property type="entry name" value="ADXRDTASE"/>
</dbReference>
<evidence type="ECO:0000313" key="13">
    <source>
        <dbReference type="Proteomes" id="UP000245946"/>
    </source>
</evidence>
<dbReference type="InterPro" id="IPR036188">
    <property type="entry name" value="FAD/NAD-bd_sf"/>
</dbReference>
<dbReference type="PANTHER" id="PTHR48467">
    <property type="entry name" value="GLUTAMATE SYNTHASE 1 [NADH], CHLOROPLASTIC-LIKE"/>
    <property type="match status" value="1"/>
</dbReference>
<dbReference type="RefSeq" id="XP_025596310.1">
    <property type="nucleotide sequence ID" value="XM_025743103.1"/>
</dbReference>
<keyword evidence="8" id="KW-0496">Mitochondrion</keyword>
<feature type="binding site" evidence="9">
    <location>
        <position position="78"/>
    </location>
    <ligand>
        <name>FAD</name>
        <dbReference type="ChEBI" id="CHEBI:57692"/>
    </ligand>
</feature>